<dbReference type="InterPro" id="IPR001849">
    <property type="entry name" value="PH_domain"/>
</dbReference>
<reference evidence="5 6" key="1">
    <citation type="submission" date="2016-07" db="EMBL/GenBank/DDBJ databases">
        <title>Draft genome of the white-rot fungus Obba rivulosa 3A-2.</title>
        <authorList>
            <consortium name="DOE Joint Genome Institute"/>
            <person name="Miettinen O."/>
            <person name="Riley R."/>
            <person name="Acob R."/>
            <person name="Barry K."/>
            <person name="Cullen D."/>
            <person name="De Vries R."/>
            <person name="Hainaut M."/>
            <person name="Hatakka A."/>
            <person name="Henrissat B."/>
            <person name="Hilden K."/>
            <person name="Kuo R."/>
            <person name="Labutti K."/>
            <person name="Lipzen A."/>
            <person name="Makela M.R."/>
            <person name="Sandor L."/>
            <person name="Spatafora J.W."/>
            <person name="Grigoriev I.V."/>
            <person name="Hibbett D.S."/>
        </authorList>
    </citation>
    <scope>NUCLEOTIDE SEQUENCE [LARGE SCALE GENOMIC DNA]</scope>
    <source>
        <strain evidence="5 6">3A-2</strain>
    </source>
</reference>
<evidence type="ECO:0000259" key="4">
    <source>
        <dbReference type="PROSITE" id="PS50003"/>
    </source>
</evidence>
<proteinExistence type="predicted"/>
<feature type="compositionally biased region" description="Basic and acidic residues" evidence="3">
    <location>
        <begin position="767"/>
        <end position="777"/>
    </location>
</feature>
<evidence type="ECO:0000313" key="6">
    <source>
        <dbReference type="Proteomes" id="UP000250043"/>
    </source>
</evidence>
<feature type="compositionally biased region" description="Basic and acidic residues" evidence="3">
    <location>
        <begin position="357"/>
        <end position="367"/>
    </location>
</feature>
<name>A0A8E2DHT1_9APHY</name>
<gene>
    <name evidence="5" type="ORF">OBBRIDRAFT_796201</name>
</gene>
<feature type="domain" description="PH" evidence="4">
    <location>
        <begin position="1163"/>
        <end position="1283"/>
    </location>
</feature>
<keyword evidence="1" id="KW-0132">Cell division</keyword>
<feature type="region of interest" description="Disordered" evidence="3">
    <location>
        <begin position="497"/>
        <end position="649"/>
    </location>
</feature>
<feature type="compositionally biased region" description="Polar residues" evidence="3">
    <location>
        <begin position="137"/>
        <end position="148"/>
    </location>
</feature>
<feature type="region of interest" description="Disordered" evidence="3">
    <location>
        <begin position="1"/>
        <end position="384"/>
    </location>
</feature>
<dbReference type="InterPro" id="IPR052007">
    <property type="entry name" value="Bud4"/>
</dbReference>
<feature type="compositionally biased region" description="Polar residues" evidence="3">
    <location>
        <begin position="499"/>
        <end position="511"/>
    </location>
</feature>
<feature type="compositionally biased region" description="Acidic residues" evidence="3">
    <location>
        <begin position="214"/>
        <end position="257"/>
    </location>
</feature>
<feature type="compositionally biased region" description="Pro residues" evidence="3">
    <location>
        <begin position="18"/>
        <end position="28"/>
    </location>
</feature>
<feature type="compositionally biased region" description="Polar residues" evidence="3">
    <location>
        <begin position="576"/>
        <end position="585"/>
    </location>
</feature>
<evidence type="ECO:0000256" key="2">
    <source>
        <dbReference type="ARBA" id="ARBA00023306"/>
    </source>
</evidence>
<dbReference type="SUPFAM" id="SSF50729">
    <property type="entry name" value="PH domain-like"/>
    <property type="match status" value="1"/>
</dbReference>
<evidence type="ECO:0000256" key="3">
    <source>
        <dbReference type="SAM" id="MobiDB-lite"/>
    </source>
</evidence>
<feature type="compositionally biased region" description="Basic and acidic residues" evidence="3">
    <location>
        <begin position="446"/>
        <end position="474"/>
    </location>
</feature>
<dbReference type="PANTHER" id="PTHR36100:SF1">
    <property type="entry name" value="BUD SITE SELECTION PROTEIN 4"/>
    <property type="match status" value="1"/>
</dbReference>
<feature type="compositionally biased region" description="Basic and acidic residues" evidence="3">
    <location>
        <begin position="586"/>
        <end position="613"/>
    </location>
</feature>
<sequence>MSTPLPLRDRRQSQSTSPDPPDGAPWPTPHTTTPLRIAKRDSPLPTRGGAQLDRRQSSSYRHMKNNNLVSKSPFRSQIPTPSRPSAPPSPRKVSGEKRPRSTSFLSQAENERPQGFKRRQSKAYLGLAQKEPVTKSPFRQTTVQQQYTGDEPVPPLPPKHRKTSPLRRVPASPGRPSLVTKRLHGPRTVSGGSNASNRRRRRKTVTFDERCDVLEFDVEDEEMDEFPFDSDDDGGEDAEDDQEEGSFQEVSLDDDASPGDTLAGTVDSVLREAANSEETCGNLGSMSPPLDAVYPLLQPDRSPASRHTSSFRDPDVSDSVDVFTTPSHSRMSTPMSTPPTHTQLVQPPPKHSTHAARAVDHGGHNWDEDVQMLPPSPSPAKTRPASIGIEREDDAPMPKFMLDMSGATADVVGGSSEDPFGLPSATAQNHYAQRELGGRTSLAHNDSPHHFHTHLADRERGSPMSSKERSERGVMHPHMHAAPLPISLLDRIDRLDRSPTATPVNSPNFEQDSAPGVMAFQTPPTSAGEGSPDAKRLSSGHESPHVDGSTYGDVFQDEDLDGDRGGDEEGDEEDANTTQPLSEDTSLIHREEIQGKGGRQEKGLEEGARKPVELPRLTRQNPTFDGVMSLDPEPQPRDPPRPSTVARASTADNIEPLRAFDAKADVNGAVAVSPARSSLALGDMSALDRLVESVLNGGPGEGDGASFAPGTETTVAGRVERLEPVSGSVRGPQRVQMGSSFAGERDSRSADLSAATSGAPPPLPPKDAIRAREELIRQKKREARRREMEEDMDMDEEMEVREVRPRRRRSLSTGDAQGGGRAAAMAQAMEARKRAAMSMMVNSDGLLDVIPGADDRLSDSIDRELRKLDGPSHGRYHVREHSETIYASADVERVAHVGDAGDVDAGKAWRAVKRPSDMNEYSKQLKELRAQDKTGKAQGKVFVRVIGLKNLNVPLPQQPTIISCTLNNGIHYVSTPPSRLSQSCSIEQEFELIEHSKLEFTLTIKARRDPHIMAQVEANNPPRPAPPQPAPVPPSKGGGMRHFFFGGSPKKVTKIAPRPMTPPVVTKQPENLARYLKNDGTLGRAFVSFKDIAQRCDTKLFETSYPLIGQKNEWGAAPKTVQVGEIILQMFRLPALPGVPPDQLPQSLEECHRGLRHMNWHKVTYFEGTLTQSGGDCITWRRRHLRVIGANLVAFNDVTKKAIATVDLKKALAVEDDQEALANARTPQLGKAPQTLFTDDYDCPYPADRSFRLIFPQKQQIVFFADTDEEKAKWLDVLRALVGRIPPYPLWAELVWQRQQELAKNARQPGPSAQSVSTS</sequence>
<organism evidence="5 6">
    <name type="scientific">Obba rivulosa</name>
    <dbReference type="NCBI Taxonomy" id="1052685"/>
    <lineage>
        <taxon>Eukaryota</taxon>
        <taxon>Fungi</taxon>
        <taxon>Dikarya</taxon>
        <taxon>Basidiomycota</taxon>
        <taxon>Agaricomycotina</taxon>
        <taxon>Agaricomycetes</taxon>
        <taxon>Polyporales</taxon>
        <taxon>Gelatoporiaceae</taxon>
        <taxon>Obba</taxon>
    </lineage>
</organism>
<dbReference type="Gene3D" id="2.30.29.30">
    <property type="entry name" value="Pleckstrin-homology domain (PH domain)/Phosphotyrosine-binding domain (PTB)"/>
    <property type="match status" value="1"/>
</dbReference>
<dbReference type="Proteomes" id="UP000250043">
    <property type="component" value="Unassembled WGS sequence"/>
</dbReference>
<feature type="region of interest" description="Disordered" evidence="3">
    <location>
        <begin position="722"/>
        <end position="822"/>
    </location>
</feature>
<feature type="region of interest" description="Disordered" evidence="3">
    <location>
        <begin position="440"/>
        <end position="482"/>
    </location>
</feature>
<keyword evidence="2" id="KW-0131">Cell cycle</keyword>
<feature type="compositionally biased region" description="Pro residues" evidence="3">
    <location>
        <begin position="81"/>
        <end position="90"/>
    </location>
</feature>
<protein>
    <recommendedName>
        <fullName evidence="4">PH domain-containing protein</fullName>
    </recommendedName>
</protein>
<dbReference type="GO" id="GO:0051301">
    <property type="term" value="P:cell division"/>
    <property type="evidence" value="ECO:0007669"/>
    <property type="project" value="UniProtKB-KW"/>
</dbReference>
<evidence type="ECO:0000313" key="5">
    <source>
        <dbReference type="EMBL" id="OCH87432.1"/>
    </source>
</evidence>
<dbReference type="PANTHER" id="PTHR36100">
    <property type="entry name" value="BUD SITE SELECTION PROTEIN 4"/>
    <property type="match status" value="1"/>
</dbReference>
<feature type="compositionally biased region" description="Low complexity" evidence="3">
    <location>
        <begin position="324"/>
        <end position="342"/>
    </location>
</feature>
<dbReference type="OrthoDB" id="2123378at2759"/>
<feature type="compositionally biased region" description="Acidic residues" evidence="3">
    <location>
        <begin position="789"/>
        <end position="799"/>
    </location>
</feature>
<accession>A0A8E2DHT1</accession>
<keyword evidence="6" id="KW-1185">Reference proteome</keyword>
<feature type="compositionally biased region" description="Polar residues" evidence="3">
    <location>
        <begin position="276"/>
        <end position="285"/>
    </location>
</feature>
<dbReference type="EMBL" id="KV722485">
    <property type="protein sequence ID" value="OCH87432.1"/>
    <property type="molecule type" value="Genomic_DNA"/>
</dbReference>
<dbReference type="PROSITE" id="PS50003">
    <property type="entry name" value="PH_DOMAIN"/>
    <property type="match status" value="1"/>
</dbReference>
<dbReference type="GO" id="GO:0005525">
    <property type="term" value="F:GTP binding"/>
    <property type="evidence" value="ECO:0007669"/>
    <property type="project" value="TreeGrafter"/>
</dbReference>
<dbReference type="SMART" id="SM00233">
    <property type="entry name" value="PH"/>
    <property type="match status" value="1"/>
</dbReference>
<evidence type="ECO:0000256" key="1">
    <source>
        <dbReference type="ARBA" id="ARBA00022618"/>
    </source>
</evidence>
<feature type="compositionally biased region" description="Polar residues" evidence="3">
    <location>
        <begin position="57"/>
        <end position="78"/>
    </location>
</feature>
<dbReference type="InterPro" id="IPR011993">
    <property type="entry name" value="PH-like_dom_sf"/>
</dbReference>